<keyword evidence="5" id="KW-0325">Glycoprotein</keyword>
<name>A0A9Q0DAX9_9TELE</name>
<evidence type="ECO:0000313" key="9">
    <source>
        <dbReference type="Proteomes" id="UP001148018"/>
    </source>
</evidence>
<dbReference type="OrthoDB" id="10012075at2759"/>
<evidence type="ECO:0000313" key="8">
    <source>
        <dbReference type="EMBL" id="KAJ3585188.1"/>
    </source>
</evidence>
<dbReference type="SMART" id="SM00409">
    <property type="entry name" value="IG"/>
    <property type="match status" value="4"/>
</dbReference>
<evidence type="ECO:0000256" key="4">
    <source>
        <dbReference type="ARBA" id="ARBA00023157"/>
    </source>
</evidence>
<evidence type="ECO:0000256" key="1">
    <source>
        <dbReference type="ARBA" id="ARBA00004370"/>
    </source>
</evidence>
<dbReference type="SMART" id="SM00406">
    <property type="entry name" value="IGv"/>
    <property type="match status" value="4"/>
</dbReference>
<dbReference type="InterPro" id="IPR003599">
    <property type="entry name" value="Ig_sub"/>
</dbReference>
<gene>
    <name evidence="8" type="ORF">NHX12_013909</name>
</gene>
<comment type="subcellular location">
    <subcellularLocation>
        <location evidence="1">Membrane</location>
    </subcellularLocation>
</comment>
<keyword evidence="9" id="KW-1185">Reference proteome</keyword>
<evidence type="ECO:0000259" key="7">
    <source>
        <dbReference type="PROSITE" id="PS50835"/>
    </source>
</evidence>
<dbReference type="InterPro" id="IPR013106">
    <property type="entry name" value="Ig_V-set"/>
</dbReference>
<dbReference type="GO" id="GO:1903037">
    <property type="term" value="P:regulation of leukocyte cell-cell adhesion"/>
    <property type="evidence" value="ECO:0007669"/>
    <property type="project" value="UniProtKB-ARBA"/>
</dbReference>
<evidence type="ECO:0000256" key="3">
    <source>
        <dbReference type="ARBA" id="ARBA00023136"/>
    </source>
</evidence>
<evidence type="ECO:0000256" key="2">
    <source>
        <dbReference type="ARBA" id="ARBA00022729"/>
    </source>
</evidence>
<dbReference type="SMART" id="SM00408">
    <property type="entry name" value="IGc2"/>
    <property type="match status" value="4"/>
</dbReference>
<evidence type="ECO:0000256" key="6">
    <source>
        <dbReference type="ARBA" id="ARBA00023319"/>
    </source>
</evidence>
<sequence length="537" mass="62125">MALVGDDVTLSYDTKQLTDISEETVEWFRTDLKPDRVHLHEDHRTFYKEHNPAYRGRTVLLEEDLERGIISLRLFRVRLADEGNYTCLFSSVHNQYTVQLLVGEAHSVMALVGDDVTLSYDTKRLTDISEETVEWSRADLNPDLVHLHEDHRTFYEEHNPAYKGRTVLSEEDLERGIISLRLSRVRLADEGNYTCLFSSVHNQYTVQLLVGGAHSVMALVGDDVTLSYDTKRLTDISEETVEWFRMDLKPDLVHLHKDHRTFYKQQNPAYRGRTVLSEEDLERGIISLRLSRVRLADELHLPVLLRPQPVHCPTTWEAHSVMALVGDDVTLSYDTKRLTDISEETVEWSRADLNPDLVHLHEDHRTFYEEHNPAYKGRTVLSEEDLERGIISLRLSRVRLADEGNYTCLFSSVHNQYTVQLLVGGAHSVMALVGDDVTLSYDTKRLKDISEEIVEWFRADLKSDLVHLHEDRRSFYKLQNPAYRGRTVLSEEDLERGIISLRLSRVRLADEGNYTCLFSSVPNQYTVQLLVAFYYCL</sequence>
<dbReference type="PANTHER" id="PTHR24100">
    <property type="entry name" value="BUTYROPHILIN"/>
    <property type="match status" value="1"/>
</dbReference>
<dbReference type="Pfam" id="PF07686">
    <property type="entry name" value="V-set"/>
    <property type="match status" value="2"/>
</dbReference>
<proteinExistence type="predicted"/>
<dbReference type="SUPFAM" id="SSF48726">
    <property type="entry name" value="Immunoglobulin"/>
    <property type="match status" value="5"/>
</dbReference>
<keyword evidence="4" id="KW-1015">Disulfide bond</keyword>
<keyword evidence="2" id="KW-0732">Signal</keyword>
<dbReference type="GO" id="GO:0016020">
    <property type="term" value="C:membrane"/>
    <property type="evidence" value="ECO:0007669"/>
    <property type="project" value="UniProtKB-SubCell"/>
</dbReference>
<reference evidence="8" key="1">
    <citation type="submission" date="2022-07" db="EMBL/GenBank/DDBJ databases">
        <title>Chromosome-level genome of Muraenolepis orangiensis.</title>
        <authorList>
            <person name="Kim J."/>
        </authorList>
    </citation>
    <scope>NUCLEOTIDE SEQUENCE</scope>
    <source>
        <strain evidence="8">KU_S4_2022</strain>
        <tissue evidence="8">Muscle</tissue>
    </source>
</reference>
<dbReference type="InterPro" id="IPR007110">
    <property type="entry name" value="Ig-like_dom"/>
</dbReference>
<organism evidence="8 9">
    <name type="scientific">Muraenolepis orangiensis</name>
    <name type="common">Patagonian moray cod</name>
    <dbReference type="NCBI Taxonomy" id="630683"/>
    <lineage>
        <taxon>Eukaryota</taxon>
        <taxon>Metazoa</taxon>
        <taxon>Chordata</taxon>
        <taxon>Craniata</taxon>
        <taxon>Vertebrata</taxon>
        <taxon>Euteleostomi</taxon>
        <taxon>Actinopterygii</taxon>
        <taxon>Neopterygii</taxon>
        <taxon>Teleostei</taxon>
        <taxon>Neoteleostei</taxon>
        <taxon>Acanthomorphata</taxon>
        <taxon>Zeiogadaria</taxon>
        <taxon>Gadariae</taxon>
        <taxon>Gadiformes</taxon>
        <taxon>Muraenolepidoidei</taxon>
        <taxon>Muraenolepididae</taxon>
        <taxon>Muraenolepis</taxon>
    </lineage>
</organism>
<dbReference type="InterPro" id="IPR003598">
    <property type="entry name" value="Ig_sub2"/>
</dbReference>
<dbReference type="InterPro" id="IPR013783">
    <property type="entry name" value="Ig-like_fold"/>
</dbReference>
<comment type="caution">
    <text evidence="8">The sequence shown here is derived from an EMBL/GenBank/DDBJ whole genome shotgun (WGS) entry which is preliminary data.</text>
</comment>
<dbReference type="Proteomes" id="UP001148018">
    <property type="component" value="Unassembled WGS sequence"/>
</dbReference>
<keyword evidence="3" id="KW-0472">Membrane</keyword>
<accession>A0A9Q0DAX9</accession>
<feature type="domain" description="Ig-like" evidence="7">
    <location>
        <begin position="1"/>
        <end position="99"/>
    </location>
</feature>
<protein>
    <recommendedName>
        <fullName evidence="7">Ig-like domain-containing protein</fullName>
    </recommendedName>
</protein>
<dbReference type="FunFam" id="2.60.40.10:FF:000142">
    <property type="entry name" value="V-set domain-containing T-cell activation inhibitor 1"/>
    <property type="match status" value="3"/>
</dbReference>
<dbReference type="Gene3D" id="2.60.40.10">
    <property type="entry name" value="Immunoglobulins"/>
    <property type="match status" value="5"/>
</dbReference>
<feature type="domain" description="Ig-like" evidence="7">
    <location>
        <begin position="307"/>
        <end position="420"/>
    </location>
</feature>
<dbReference type="InterPro" id="IPR050504">
    <property type="entry name" value="IgSF_BTN/MOG"/>
</dbReference>
<dbReference type="GO" id="GO:0050863">
    <property type="term" value="P:regulation of T cell activation"/>
    <property type="evidence" value="ECO:0007669"/>
    <property type="project" value="UniProtKB-ARBA"/>
</dbReference>
<keyword evidence="6" id="KW-0393">Immunoglobulin domain</keyword>
<dbReference type="PROSITE" id="PS50835">
    <property type="entry name" value="IG_LIKE"/>
    <property type="match status" value="2"/>
</dbReference>
<evidence type="ECO:0000256" key="5">
    <source>
        <dbReference type="ARBA" id="ARBA00023180"/>
    </source>
</evidence>
<dbReference type="AlphaFoldDB" id="A0A9Q0DAX9"/>
<dbReference type="InterPro" id="IPR036179">
    <property type="entry name" value="Ig-like_dom_sf"/>
</dbReference>
<dbReference type="EMBL" id="JANIIK010000118">
    <property type="protein sequence ID" value="KAJ3585188.1"/>
    <property type="molecule type" value="Genomic_DNA"/>
</dbReference>